<keyword evidence="3" id="KW-0012">Acyltransferase</keyword>
<dbReference type="Pfam" id="PF11992">
    <property type="entry name" value="TgpA_N"/>
    <property type="match status" value="1"/>
</dbReference>
<dbReference type="AlphaFoldDB" id="A0A0H2MFP9"/>
<evidence type="ECO:0000313" key="3">
    <source>
        <dbReference type="EMBL" id="KLN55665.1"/>
    </source>
</evidence>
<keyword evidence="1" id="KW-1133">Transmembrane helix</keyword>
<dbReference type="GO" id="GO:0003810">
    <property type="term" value="F:protein-glutamine gamma-glutamyltransferase activity"/>
    <property type="evidence" value="ECO:0007669"/>
    <property type="project" value="UniProtKB-EC"/>
</dbReference>
<dbReference type="EMBL" id="JZWI01000015">
    <property type="protein sequence ID" value="KLN55665.1"/>
    <property type="molecule type" value="Genomic_DNA"/>
</dbReference>
<comment type="caution">
    <text evidence="3">The sequence shown here is derived from an EMBL/GenBank/DDBJ whole genome shotgun (WGS) entry which is preliminary data.</text>
</comment>
<proteinExistence type="predicted"/>
<feature type="transmembrane region" description="Helical" evidence="1">
    <location>
        <begin position="169"/>
        <end position="187"/>
    </location>
</feature>
<dbReference type="PANTHER" id="PTHR42736">
    <property type="entry name" value="PROTEIN-GLUTAMINE GAMMA-GLUTAMYLTRANSFERASE"/>
    <property type="match status" value="1"/>
</dbReference>
<keyword evidence="1" id="KW-0472">Membrane</keyword>
<feature type="domain" description="Transglutaminase-like" evidence="2">
    <location>
        <begin position="416"/>
        <end position="487"/>
    </location>
</feature>
<dbReference type="InterPro" id="IPR038765">
    <property type="entry name" value="Papain-like_cys_pep_sf"/>
</dbReference>
<evidence type="ECO:0000256" key="1">
    <source>
        <dbReference type="SAM" id="Phobius"/>
    </source>
</evidence>
<dbReference type="Pfam" id="PF01841">
    <property type="entry name" value="Transglut_core"/>
    <property type="match status" value="1"/>
</dbReference>
<dbReference type="Proteomes" id="UP000035170">
    <property type="component" value="Unassembled WGS sequence"/>
</dbReference>
<keyword evidence="1" id="KW-0812">Transmembrane</keyword>
<accession>A0A0H2MFP9</accession>
<dbReference type="Gene3D" id="3.10.620.30">
    <property type="match status" value="1"/>
</dbReference>
<gene>
    <name evidence="3" type="primary">tgpA</name>
    <name evidence="3" type="ORF">VPARA_30310</name>
</gene>
<dbReference type="SUPFAM" id="SSF54001">
    <property type="entry name" value="Cysteine proteinases"/>
    <property type="match status" value="1"/>
</dbReference>
<dbReference type="InterPro" id="IPR021878">
    <property type="entry name" value="TgpA_N"/>
</dbReference>
<feature type="transmembrane region" description="Helical" evidence="1">
    <location>
        <begin position="20"/>
        <end position="50"/>
    </location>
</feature>
<keyword evidence="4" id="KW-1185">Reference proteome</keyword>
<protein>
    <submittedName>
        <fullName evidence="3">Protein-glutamine gamma-glutamyltransferase</fullName>
        <ecNumber evidence="3">2.3.2.13</ecNumber>
    </submittedName>
</protein>
<dbReference type="PANTHER" id="PTHR42736:SF1">
    <property type="entry name" value="PROTEIN-GLUTAMINE GAMMA-GLUTAMYLTRANSFERASE"/>
    <property type="match status" value="1"/>
</dbReference>
<name>A0A0H2MFP9_VARPD</name>
<dbReference type="EC" id="2.3.2.13" evidence="3"/>
<dbReference type="InterPro" id="IPR052901">
    <property type="entry name" value="Bact_TGase-like"/>
</dbReference>
<keyword evidence="3" id="KW-0808">Transferase</keyword>
<feature type="transmembrane region" description="Helical" evidence="1">
    <location>
        <begin position="70"/>
        <end position="100"/>
    </location>
</feature>
<evidence type="ECO:0000259" key="2">
    <source>
        <dbReference type="SMART" id="SM00460"/>
    </source>
</evidence>
<reference evidence="3 4" key="1">
    <citation type="submission" date="2015-03" db="EMBL/GenBank/DDBJ databases">
        <title>Genome sequence of Variovorax paradoxus TBEA6.</title>
        <authorList>
            <person name="Poehlein A."/>
            <person name="Schuldes J."/>
            <person name="Wuebbeler J.H."/>
            <person name="Hiessl S."/>
            <person name="Steinbuechel A."/>
            <person name="Daniel R."/>
        </authorList>
    </citation>
    <scope>NUCLEOTIDE SEQUENCE [LARGE SCALE GENOMIC DNA]</scope>
    <source>
        <strain evidence="3 4">TBEA6</strain>
    </source>
</reference>
<feature type="transmembrane region" description="Helical" evidence="1">
    <location>
        <begin position="135"/>
        <end position="157"/>
    </location>
</feature>
<evidence type="ECO:0000313" key="4">
    <source>
        <dbReference type="Proteomes" id="UP000035170"/>
    </source>
</evidence>
<dbReference type="SMART" id="SM00460">
    <property type="entry name" value="TGc"/>
    <property type="match status" value="1"/>
</dbReference>
<dbReference type="RefSeq" id="WP_047785141.1">
    <property type="nucleotide sequence ID" value="NZ_JZWI01000015.1"/>
</dbReference>
<dbReference type="PATRIC" id="fig|34073.19.peg.3114"/>
<feature type="transmembrane region" description="Helical" evidence="1">
    <location>
        <begin position="112"/>
        <end position="129"/>
    </location>
</feature>
<organism evidence="3 4">
    <name type="scientific">Variovorax paradoxus</name>
    <dbReference type="NCBI Taxonomy" id="34073"/>
    <lineage>
        <taxon>Bacteria</taxon>
        <taxon>Pseudomonadati</taxon>
        <taxon>Pseudomonadota</taxon>
        <taxon>Betaproteobacteria</taxon>
        <taxon>Burkholderiales</taxon>
        <taxon>Comamonadaceae</taxon>
        <taxon>Variovorax</taxon>
    </lineage>
</organism>
<sequence>MNKFMREISALPRDARDTLFLLAVIALIVLPQVGNLPWWCTAITAMVLVWRSTLAMEARPLPGKWARVGLLALTLAATFATHRTLLGRDAGVTLIVILLALKTLELRARRDAFVIFFLGFFAMLTNFFYSQSLMTAVTMLLALLGLLTALVNAHMPVGKPPLMQAARTASWMALAGAPIMLALFLLFPRFAPLWGTPGDAMAGRTGLSNTMRVGAIAELALDDSIAARIKFEDNRAPPQSQLYFRGPVLAQFDGREWTALPSWARGAPASGNLRTSGQPVRYEVTLEPNHRPWLLTLDAAPGAPQAPGLEVTGTPDLQWLANRPISDLVRYRAESYTQFHSGPVRQTAALRPYLALPPGSNPRTAALAAEMRAQPALANAGTQAFIRAALQRLRTGGYTYTLEPGFYGNDTADEFWFDRKEGFCEHIASAFVVLMRGAGIPARIVTGYQGGELNGVDNYWVLRQSDAHAWAEVWEEGVGWVRVDPTGAVSPGRVGQLQRLVPQPGLFAGAIGAMSPTLAQNLRAAWEAVNNGWNQWVLNYTQSRQLNLLKSIGFEAPSLEDLAYVLLYLLVGASLAGAAWALWERSQHDPWLRLLGQARARLAKAGLKVPDTAPPRQMAAQAEAHFGPAAQAVREWLLKLEAQRYAEASPASLAALRAEFRRLNWPAAPNPGR</sequence>
<dbReference type="InterPro" id="IPR002931">
    <property type="entry name" value="Transglutaminase-like"/>
</dbReference>